<accession>A0ABU8DKL3</accession>
<keyword evidence="2" id="KW-1185">Reference proteome</keyword>
<dbReference type="InterPro" id="IPR007670">
    <property type="entry name" value="DUF596"/>
</dbReference>
<gene>
    <name evidence="1" type="ORF">V8N49_20695</name>
</gene>
<evidence type="ECO:0000313" key="2">
    <source>
        <dbReference type="Proteomes" id="UP001306592"/>
    </source>
</evidence>
<dbReference type="Pfam" id="PF04591">
    <property type="entry name" value="DUF596"/>
    <property type="match status" value="1"/>
</dbReference>
<evidence type="ECO:0000313" key="1">
    <source>
        <dbReference type="EMBL" id="MEI2684063.1"/>
    </source>
</evidence>
<comment type="caution">
    <text evidence="1">The sequence shown here is derived from an EMBL/GenBank/DDBJ whole genome shotgun (WGS) entry which is preliminary data.</text>
</comment>
<name>A0ABU8DKL3_ERWAP</name>
<dbReference type="EMBL" id="JBANEI010000020">
    <property type="protein sequence ID" value="MEI2684063.1"/>
    <property type="molecule type" value="Genomic_DNA"/>
</dbReference>
<sequence>MMKNINEIYSLVINSSYGLSMGAIWQHISVECAELPDNYSFRKETFFAILTRLLNEKKIKLAANGLFLSGTVEQQVHILESAWPPYPNDDEDDDLDEYGMWFLVKAPAGVVWLAPDGKELWT</sequence>
<proteinExistence type="predicted"/>
<dbReference type="RefSeq" id="WP_187498806.1">
    <property type="nucleotide sequence ID" value="NZ_CAKKMT010000006.1"/>
</dbReference>
<dbReference type="Proteomes" id="UP001306592">
    <property type="component" value="Unassembled WGS sequence"/>
</dbReference>
<dbReference type="Gene3D" id="1.10.3510.10">
    <property type="entry name" value="NMB0513-like"/>
    <property type="match status" value="1"/>
</dbReference>
<organism evidence="1 2">
    <name type="scientific">Erwinia aphidicola</name>
    <dbReference type="NCBI Taxonomy" id="68334"/>
    <lineage>
        <taxon>Bacteria</taxon>
        <taxon>Pseudomonadati</taxon>
        <taxon>Pseudomonadota</taxon>
        <taxon>Gammaproteobacteria</taxon>
        <taxon>Enterobacterales</taxon>
        <taxon>Erwiniaceae</taxon>
        <taxon>Erwinia</taxon>
    </lineage>
</organism>
<protein>
    <submittedName>
        <fullName evidence="1">DUF596 domain-containing protein</fullName>
    </submittedName>
</protein>
<reference evidence="1 2" key="1">
    <citation type="submission" date="2024-02" db="EMBL/GenBank/DDBJ databases">
        <title>First report Erwinia aphidicola in onion in Chile.</title>
        <authorList>
            <person name="Valenzuela M."/>
            <person name="Pena M."/>
            <person name="Dutta B."/>
        </authorList>
    </citation>
    <scope>NUCLEOTIDE SEQUENCE [LARGE SCALE GENOMIC DNA]</scope>
    <source>
        <strain evidence="1 2">QCJ3A</strain>
    </source>
</reference>
<dbReference type="SUPFAM" id="SSF160472">
    <property type="entry name" value="NMB0513-like"/>
    <property type="match status" value="1"/>
</dbReference>
<dbReference type="InterPro" id="IPR023138">
    <property type="entry name" value="NMB0513-like_sf"/>
</dbReference>